<dbReference type="InterPro" id="IPR016187">
    <property type="entry name" value="CTDL_fold"/>
</dbReference>
<dbReference type="InterPro" id="IPR000538">
    <property type="entry name" value="Link_dom"/>
</dbReference>
<dbReference type="SMART" id="SM00032">
    <property type="entry name" value="CCP"/>
    <property type="match status" value="1"/>
</dbReference>
<dbReference type="AlphaFoldDB" id="A0A6J2WJ58"/>
<feature type="compositionally biased region" description="Basic and acidic residues" evidence="5">
    <location>
        <begin position="431"/>
        <end position="448"/>
    </location>
</feature>
<dbReference type="CTD" id="26032"/>
<evidence type="ECO:0000256" key="2">
    <source>
        <dbReference type="ARBA" id="ARBA00022729"/>
    </source>
</evidence>
<dbReference type="SMART" id="SM00445">
    <property type="entry name" value="LINK"/>
    <property type="match status" value="1"/>
</dbReference>
<sequence length="682" mass="73100">VGRVFLLELQSGSETGSEEEFEEAKELCAAHGSRVASGVELRHAAVECSFSVCARGWLDGHRIGTTVCRDVAGSLRAVDVQVQNVTEDAGRLGVFCVKDRGAPCGAPPSFPHTRLQGQTGLELGDELLYTCNPGYTLPNGETAFSLLCDSCGEWYGMVQLCVKADAEAHVDYEDKFADEHHVYDDLGEESHAGVLPAGGDVEGHEEEEEEDSAAGQVVGGQEEEDNEEGDSTVSVTEAPVSQLSQKHLFWFPSEAFQEEEHPHVTVTPIKDPTQDQNYITAKTSDSQSEPKGTTEDYGDVKVDDSQTEDHVKHSVSSTEESWLDGYPVSPEEDKAGGGSTVEAGPEQEVEFENVTQDHKEEEFGEVTGSPDEEEPDAVTDSPVGEGLDAVMHRPVGEESDTVTDSPVGEELDGATDSPVGEGLEEVTDSPVTDRSKEMDFEIVRHRPEDEVEEEDFEGVTGSPESVTDSPAGVKIGGVIERANGLEASPSPDFGFTQITAGPDEHALKERPAEHTPGSAPENVSTSHEGVGPDLFTTPSGMEPSEATPTSTLEVISNVATPTTTVSWGTKDQGHFFDHTPYPELDDAEVTVSSHEEKSPTGGSPDDSLTEHRGAGSDACEDDECPSSHNGPVIAMVIVGIVAALVAVALGVWCYRRRQQKSSHYQLNGTNRQTQCIEMQQTV</sequence>
<dbReference type="Pfam" id="PF00084">
    <property type="entry name" value="Sushi"/>
    <property type="match status" value="1"/>
</dbReference>
<feature type="compositionally biased region" description="Polar residues" evidence="5">
    <location>
        <begin position="280"/>
        <end position="291"/>
    </location>
</feature>
<feature type="compositionally biased region" description="Acidic residues" evidence="5">
    <location>
        <begin position="221"/>
        <end position="230"/>
    </location>
</feature>
<proteinExistence type="predicted"/>
<evidence type="ECO:0000256" key="5">
    <source>
        <dbReference type="SAM" id="MobiDB-lite"/>
    </source>
</evidence>
<dbReference type="GO" id="GO:0007219">
    <property type="term" value="P:Notch signaling pathway"/>
    <property type="evidence" value="ECO:0007669"/>
    <property type="project" value="TreeGrafter"/>
</dbReference>
<dbReference type="FunFam" id="2.10.70.10:FF:000050">
    <property type="entry name" value="sushi domain-containing protein 5"/>
    <property type="match status" value="1"/>
</dbReference>
<keyword evidence="6" id="KW-0812">Transmembrane</keyword>
<feature type="region of interest" description="Disordered" evidence="5">
    <location>
        <begin position="190"/>
        <end position="235"/>
    </location>
</feature>
<dbReference type="GO" id="GO:0007155">
    <property type="term" value="P:cell adhesion"/>
    <property type="evidence" value="ECO:0007669"/>
    <property type="project" value="InterPro"/>
</dbReference>
<feature type="compositionally biased region" description="Acidic residues" evidence="5">
    <location>
        <begin position="203"/>
        <end position="212"/>
    </location>
</feature>
<feature type="domain" description="Sushi" evidence="7">
    <location>
        <begin position="102"/>
        <end position="163"/>
    </location>
</feature>
<reference evidence="10" key="1">
    <citation type="submission" date="2025-08" db="UniProtKB">
        <authorList>
            <consortium name="RefSeq"/>
        </authorList>
    </citation>
    <scope>IDENTIFICATION</scope>
</reference>
<feature type="region of interest" description="Disordered" evidence="5">
    <location>
        <begin position="563"/>
        <end position="582"/>
    </location>
</feature>
<gene>
    <name evidence="10" type="primary">susd5</name>
</gene>
<dbReference type="Proteomes" id="UP000504632">
    <property type="component" value="Chromosome 12"/>
</dbReference>
<dbReference type="InterPro" id="IPR016186">
    <property type="entry name" value="C-type_lectin-like/link_sf"/>
</dbReference>
<feature type="transmembrane region" description="Helical" evidence="6">
    <location>
        <begin position="632"/>
        <end position="654"/>
    </location>
</feature>
<dbReference type="CDD" id="cd00033">
    <property type="entry name" value="CCP"/>
    <property type="match status" value="1"/>
</dbReference>
<feature type="region of interest" description="Disordered" evidence="5">
    <location>
        <begin position="280"/>
        <end position="472"/>
    </location>
</feature>
<dbReference type="PANTHER" id="PTHR32493:SF0">
    <property type="entry name" value="SUSHI DOMAIN-CONTAINING PROTEIN 5"/>
    <property type="match status" value="1"/>
</dbReference>
<evidence type="ECO:0000259" key="8">
    <source>
        <dbReference type="PROSITE" id="PS50963"/>
    </source>
</evidence>
<keyword evidence="9" id="KW-1185">Reference proteome</keyword>
<comment type="caution">
    <text evidence="4">Lacks conserved residue(s) required for the propagation of feature annotation.</text>
</comment>
<evidence type="ECO:0000256" key="1">
    <source>
        <dbReference type="ARBA" id="ARBA00022659"/>
    </source>
</evidence>
<protein>
    <submittedName>
        <fullName evidence="10">Uncharacterized protein susd5</fullName>
    </submittedName>
</protein>
<dbReference type="CDD" id="cd12094">
    <property type="entry name" value="TM_ErbB2"/>
    <property type="match status" value="1"/>
</dbReference>
<feature type="region of interest" description="Disordered" evidence="5">
    <location>
        <begin position="587"/>
        <end position="625"/>
    </location>
</feature>
<dbReference type="GO" id="GO:0005540">
    <property type="term" value="F:hyaluronic acid binding"/>
    <property type="evidence" value="ECO:0007669"/>
    <property type="project" value="InterPro"/>
</dbReference>
<feature type="non-terminal residue" evidence="10">
    <location>
        <position position="1"/>
    </location>
</feature>
<dbReference type="Gene3D" id="3.10.100.10">
    <property type="entry name" value="Mannose-Binding Protein A, subunit A"/>
    <property type="match status" value="1"/>
</dbReference>
<dbReference type="PROSITE" id="PS50963">
    <property type="entry name" value="LINK_2"/>
    <property type="match status" value="1"/>
</dbReference>
<keyword evidence="6" id="KW-1133">Transmembrane helix</keyword>
<name>A0A6J2WJ58_CHACN</name>
<dbReference type="RefSeq" id="XP_030644424.1">
    <property type="nucleotide sequence ID" value="XM_030788564.1"/>
</dbReference>
<evidence type="ECO:0000256" key="3">
    <source>
        <dbReference type="ARBA" id="ARBA00023157"/>
    </source>
</evidence>
<evidence type="ECO:0000313" key="9">
    <source>
        <dbReference type="Proteomes" id="UP000504632"/>
    </source>
</evidence>
<dbReference type="SUPFAM" id="SSF56436">
    <property type="entry name" value="C-type lectin-like"/>
    <property type="match status" value="1"/>
</dbReference>
<evidence type="ECO:0000256" key="4">
    <source>
        <dbReference type="PROSITE-ProRule" id="PRU00302"/>
    </source>
</evidence>
<feature type="compositionally biased region" description="Basic and acidic residues" evidence="5">
    <location>
        <begin position="502"/>
        <end position="513"/>
    </location>
</feature>
<dbReference type="PROSITE" id="PS50923">
    <property type="entry name" value="SUSHI"/>
    <property type="match status" value="1"/>
</dbReference>
<dbReference type="InterPro" id="IPR000436">
    <property type="entry name" value="Sushi_SCR_CCP_dom"/>
</dbReference>
<keyword evidence="6" id="KW-0472">Membrane</keyword>
<feature type="compositionally biased region" description="Basic and acidic residues" evidence="5">
    <location>
        <begin position="292"/>
        <end position="312"/>
    </location>
</feature>
<dbReference type="PANTHER" id="PTHR32493">
    <property type="entry name" value="SUSHI DOMAIN-CONTAINING PROTEIN 5"/>
    <property type="match status" value="1"/>
</dbReference>
<evidence type="ECO:0000259" key="7">
    <source>
        <dbReference type="PROSITE" id="PS50923"/>
    </source>
</evidence>
<dbReference type="GeneID" id="115824813"/>
<dbReference type="Pfam" id="PF00193">
    <property type="entry name" value="Xlink"/>
    <property type="match status" value="1"/>
</dbReference>
<feature type="region of interest" description="Disordered" evidence="5">
    <location>
        <begin position="484"/>
        <end position="549"/>
    </location>
</feature>
<organism evidence="9 10">
    <name type="scientific">Chanos chanos</name>
    <name type="common">Milkfish</name>
    <name type="synonym">Mugil chanos</name>
    <dbReference type="NCBI Taxonomy" id="29144"/>
    <lineage>
        <taxon>Eukaryota</taxon>
        <taxon>Metazoa</taxon>
        <taxon>Chordata</taxon>
        <taxon>Craniata</taxon>
        <taxon>Vertebrata</taxon>
        <taxon>Euteleostomi</taxon>
        <taxon>Actinopterygii</taxon>
        <taxon>Neopterygii</taxon>
        <taxon>Teleostei</taxon>
        <taxon>Ostariophysi</taxon>
        <taxon>Gonorynchiformes</taxon>
        <taxon>Chanidae</taxon>
        <taxon>Chanos</taxon>
    </lineage>
</organism>
<accession>A0A6J2WJ58</accession>
<keyword evidence="3" id="KW-1015">Disulfide bond</keyword>
<dbReference type="InterPro" id="IPR035976">
    <property type="entry name" value="Sushi/SCR/CCP_sf"/>
</dbReference>
<dbReference type="Gene3D" id="2.10.70.10">
    <property type="entry name" value="Complement Module, domain 1"/>
    <property type="match status" value="1"/>
</dbReference>
<dbReference type="OrthoDB" id="9936131at2759"/>
<evidence type="ECO:0000313" key="10">
    <source>
        <dbReference type="RefSeq" id="XP_030644424.1"/>
    </source>
</evidence>
<dbReference type="SUPFAM" id="SSF57535">
    <property type="entry name" value="Complement control module/SCR domain"/>
    <property type="match status" value="1"/>
</dbReference>
<dbReference type="InterPro" id="IPR053298">
    <property type="entry name" value="Sushi_domain_protein"/>
</dbReference>
<keyword evidence="1 4" id="KW-0768">Sushi</keyword>
<dbReference type="InParanoid" id="A0A6J2WJ58"/>
<feature type="compositionally biased region" description="Acidic residues" evidence="5">
    <location>
        <begin position="397"/>
        <end position="413"/>
    </location>
</feature>
<keyword evidence="2" id="KW-0732">Signal</keyword>
<feature type="domain" description="Link" evidence="8">
    <location>
        <begin position="3"/>
        <end position="98"/>
    </location>
</feature>
<evidence type="ECO:0000256" key="6">
    <source>
        <dbReference type="SAM" id="Phobius"/>
    </source>
</evidence>